<keyword evidence="1" id="KW-0732">Signal</keyword>
<dbReference type="InterPro" id="IPR013103">
    <property type="entry name" value="RVT_2"/>
</dbReference>
<dbReference type="EMBL" id="QGNW01002056">
    <property type="protein sequence ID" value="RVW25859.1"/>
    <property type="molecule type" value="Genomic_DNA"/>
</dbReference>
<name>A0A438CRU6_VITVI</name>
<dbReference type="PANTHER" id="PTHR11439">
    <property type="entry name" value="GAG-POL-RELATED RETROTRANSPOSON"/>
    <property type="match status" value="1"/>
</dbReference>
<dbReference type="Proteomes" id="UP000288805">
    <property type="component" value="Unassembled WGS sequence"/>
</dbReference>
<evidence type="ECO:0000313" key="4">
    <source>
        <dbReference type="Proteomes" id="UP000288805"/>
    </source>
</evidence>
<sequence>MPCKLMTLGLLYLLHPIANPLADYFETFSPMVKPTTIQIVLTLAMSKNWPVKQLDVHNAFLHSDLGEDVFMVQPPGFVDSNNPSYVCKLQKALMVLSKHHGLGTDSHLITHLISTLHSHQTKYISDLLAKTSMVHSSLPTPMACDHTLSIHEGQSLEDHTLYLSVQAVKWILRYLHCTISHGISIAAALDLSLTCYTDANWASCPDDRRSTNGYCTLLGSSLVS</sequence>
<accession>A0A438CRU6</accession>
<feature type="chain" id="PRO_5019372261" evidence="1">
    <location>
        <begin position="23"/>
        <end position="224"/>
    </location>
</feature>
<organism evidence="3 4">
    <name type="scientific">Vitis vinifera</name>
    <name type="common">Grape</name>
    <dbReference type="NCBI Taxonomy" id="29760"/>
    <lineage>
        <taxon>Eukaryota</taxon>
        <taxon>Viridiplantae</taxon>
        <taxon>Streptophyta</taxon>
        <taxon>Embryophyta</taxon>
        <taxon>Tracheophyta</taxon>
        <taxon>Spermatophyta</taxon>
        <taxon>Magnoliopsida</taxon>
        <taxon>eudicotyledons</taxon>
        <taxon>Gunneridae</taxon>
        <taxon>Pentapetalae</taxon>
        <taxon>rosids</taxon>
        <taxon>Vitales</taxon>
        <taxon>Vitaceae</taxon>
        <taxon>Viteae</taxon>
        <taxon>Vitis</taxon>
    </lineage>
</organism>
<dbReference type="PANTHER" id="PTHR11439:SF463">
    <property type="entry name" value="REVERSE TRANSCRIPTASE TY1_COPIA-TYPE DOMAIN-CONTAINING PROTEIN"/>
    <property type="match status" value="1"/>
</dbReference>
<feature type="signal peptide" evidence="1">
    <location>
        <begin position="1"/>
        <end position="22"/>
    </location>
</feature>
<reference evidence="3 4" key="1">
    <citation type="journal article" date="2018" name="PLoS Genet.">
        <title>Population sequencing reveals clonal diversity and ancestral inbreeding in the grapevine cultivar Chardonnay.</title>
        <authorList>
            <person name="Roach M.J."/>
            <person name="Johnson D.L."/>
            <person name="Bohlmann J."/>
            <person name="van Vuuren H.J."/>
            <person name="Jones S.J."/>
            <person name="Pretorius I.S."/>
            <person name="Schmidt S.A."/>
            <person name="Borneman A.R."/>
        </authorList>
    </citation>
    <scope>NUCLEOTIDE SEQUENCE [LARGE SCALE GENOMIC DNA]</scope>
    <source>
        <strain evidence="4">cv. Chardonnay</strain>
        <tissue evidence="3">Leaf</tissue>
    </source>
</reference>
<dbReference type="AlphaFoldDB" id="A0A438CRU6"/>
<evidence type="ECO:0000313" key="3">
    <source>
        <dbReference type="EMBL" id="RVW25859.1"/>
    </source>
</evidence>
<protein>
    <submittedName>
        <fullName evidence="3">Retrovirus-related Pol polyprotein from transposon RE1</fullName>
    </submittedName>
</protein>
<proteinExistence type="predicted"/>
<evidence type="ECO:0000259" key="2">
    <source>
        <dbReference type="Pfam" id="PF07727"/>
    </source>
</evidence>
<evidence type="ECO:0000256" key="1">
    <source>
        <dbReference type="SAM" id="SignalP"/>
    </source>
</evidence>
<comment type="caution">
    <text evidence="3">The sequence shown here is derived from an EMBL/GenBank/DDBJ whole genome shotgun (WGS) entry which is preliminary data.</text>
</comment>
<dbReference type="Pfam" id="PF07727">
    <property type="entry name" value="RVT_2"/>
    <property type="match status" value="1"/>
</dbReference>
<gene>
    <name evidence="3" type="primary">RE1_324</name>
    <name evidence="3" type="ORF">CK203_106406</name>
</gene>
<feature type="domain" description="Reverse transcriptase Ty1/copia-type" evidence="2">
    <location>
        <begin position="22"/>
        <end position="98"/>
    </location>
</feature>